<dbReference type="EMBL" id="RCZG01000004">
    <property type="protein sequence ID" value="TPG34340.1"/>
    <property type="molecule type" value="Genomic_DNA"/>
</dbReference>
<dbReference type="AlphaFoldDB" id="A0A502ED00"/>
<evidence type="ECO:0000313" key="2">
    <source>
        <dbReference type="Proteomes" id="UP000320095"/>
    </source>
</evidence>
<protein>
    <submittedName>
        <fullName evidence="1">Uncharacterized protein</fullName>
    </submittedName>
</protein>
<name>A0A502ED00_9MYCO</name>
<reference evidence="1 2" key="1">
    <citation type="journal article" date="2019" name="Environ. Microbiol.">
        <title>Species interactions and distinct microbial communities in high Arctic permafrost affected cryosols are associated with the CH4 and CO2 gas fluxes.</title>
        <authorList>
            <person name="Altshuler I."/>
            <person name="Hamel J."/>
            <person name="Turney S."/>
            <person name="Magnuson E."/>
            <person name="Levesque R."/>
            <person name="Greer C."/>
            <person name="Whyte L.G."/>
        </authorList>
    </citation>
    <scope>NUCLEOTIDE SEQUENCE [LARGE SCALE GENOMIC DNA]</scope>
    <source>
        <strain evidence="1 2">S5.20</strain>
    </source>
</reference>
<dbReference type="Proteomes" id="UP000320095">
    <property type="component" value="Unassembled WGS sequence"/>
</dbReference>
<accession>A0A502ED00</accession>
<keyword evidence="2" id="KW-1185">Reference proteome</keyword>
<gene>
    <name evidence="1" type="ORF">EAH80_12245</name>
</gene>
<proteinExistence type="predicted"/>
<comment type="caution">
    <text evidence="1">The sequence shown here is derived from an EMBL/GenBank/DDBJ whole genome shotgun (WGS) entry which is preliminary data.</text>
</comment>
<evidence type="ECO:0000313" key="1">
    <source>
        <dbReference type="EMBL" id="TPG34340.1"/>
    </source>
</evidence>
<sequence length="60" mass="6606">MDWPREDRDYTVAAIIVGHAERNPAKSSPVNHLGHLHYPAQSAPNWFDLIDAAGRIATVG</sequence>
<organism evidence="1 2">
    <name type="scientific">Mycolicibacterium hodleri</name>
    <dbReference type="NCBI Taxonomy" id="49897"/>
    <lineage>
        <taxon>Bacteria</taxon>
        <taxon>Bacillati</taxon>
        <taxon>Actinomycetota</taxon>
        <taxon>Actinomycetes</taxon>
        <taxon>Mycobacteriales</taxon>
        <taxon>Mycobacteriaceae</taxon>
        <taxon>Mycolicibacterium</taxon>
    </lineage>
</organism>